<evidence type="ECO:0000256" key="4">
    <source>
        <dbReference type="ARBA" id="ARBA00022989"/>
    </source>
</evidence>
<keyword evidence="3 10" id="KW-0812">Transmembrane</keyword>
<evidence type="ECO:0000256" key="9">
    <source>
        <dbReference type="ARBA" id="ARBA00023303"/>
    </source>
</evidence>
<dbReference type="Pfam" id="PF02080">
    <property type="entry name" value="TrkA_C"/>
    <property type="match status" value="1"/>
</dbReference>
<dbReference type="InterPro" id="IPR014743">
    <property type="entry name" value="Cl-channel_core"/>
</dbReference>
<feature type="transmembrane region" description="Helical" evidence="10">
    <location>
        <begin position="64"/>
        <end position="85"/>
    </location>
</feature>
<evidence type="ECO:0000256" key="10">
    <source>
        <dbReference type="SAM" id="Phobius"/>
    </source>
</evidence>
<dbReference type="Gene3D" id="1.10.3080.10">
    <property type="entry name" value="Clc chloride channel"/>
    <property type="match status" value="1"/>
</dbReference>
<dbReference type="InterPro" id="IPR006037">
    <property type="entry name" value="RCK_C"/>
</dbReference>
<dbReference type="PROSITE" id="PS51202">
    <property type="entry name" value="RCK_C"/>
    <property type="match status" value="1"/>
</dbReference>
<keyword evidence="8" id="KW-0868">Chloride</keyword>
<dbReference type="Proteomes" id="UP000293902">
    <property type="component" value="Chromosome"/>
</dbReference>
<evidence type="ECO:0000256" key="7">
    <source>
        <dbReference type="ARBA" id="ARBA00023173"/>
    </source>
</evidence>
<keyword evidence="7" id="KW-0869">Chloride channel</keyword>
<dbReference type="GO" id="GO:0034707">
    <property type="term" value="C:chloride channel complex"/>
    <property type="evidence" value="ECO:0007669"/>
    <property type="project" value="UniProtKB-KW"/>
</dbReference>
<dbReference type="RefSeq" id="WP_111958040.1">
    <property type="nucleotide sequence ID" value="NZ_CP036313.1"/>
</dbReference>
<dbReference type="Proteomes" id="UP000248798">
    <property type="component" value="Unassembled WGS sequence"/>
</dbReference>
<dbReference type="PANTHER" id="PTHR43427">
    <property type="entry name" value="CHLORIDE CHANNEL PROTEIN CLC-E"/>
    <property type="match status" value="1"/>
</dbReference>
<comment type="subcellular location">
    <subcellularLocation>
        <location evidence="1">Membrane</location>
        <topology evidence="1">Multi-pass membrane protein</topology>
    </subcellularLocation>
</comment>
<dbReference type="EMBL" id="QLNI01000030">
    <property type="protein sequence ID" value="RAM01205.1"/>
    <property type="molecule type" value="Genomic_DNA"/>
</dbReference>
<feature type="transmembrane region" description="Helical" evidence="10">
    <location>
        <begin position="391"/>
        <end position="412"/>
    </location>
</feature>
<keyword evidence="5" id="KW-0406">Ion transport</keyword>
<dbReference type="GO" id="GO:0008324">
    <property type="term" value="F:monoatomic cation transmembrane transporter activity"/>
    <property type="evidence" value="ECO:0007669"/>
    <property type="project" value="InterPro"/>
</dbReference>
<dbReference type="InterPro" id="IPR050368">
    <property type="entry name" value="ClC-type_chloride_channel"/>
</dbReference>
<feature type="transmembrane region" description="Helical" evidence="10">
    <location>
        <begin position="196"/>
        <end position="215"/>
    </location>
</feature>
<evidence type="ECO:0000256" key="3">
    <source>
        <dbReference type="ARBA" id="ARBA00022692"/>
    </source>
</evidence>
<keyword evidence="6 10" id="KW-0472">Membrane</keyword>
<organism evidence="13 14">
    <name type="scientific">Desulfobacter hydrogenophilus</name>
    <dbReference type="NCBI Taxonomy" id="2291"/>
    <lineage>
        <taxon>Bacteria</taxon>
        <taxon>Pseudomonadati</taxon>
        <taxon>Thermodesulfobacteriota</taxon>
        <taxon>Desulfobacteria</taxon>
        <taxon>Desulfobacterales</taxon>
        <taxon>Desulfobacteraceae</taxon>
        <taxon>Desulfobacter</taxon>
    </lineage>
</organism>
<evidence type="ECO:0000256" key="2">
    <source>
        <dbReference type="ARBA" id="ARBA00022448"/>
    </source>
</evidence>
<evidence type="ECO:0000256" key="8">
    <source>
        <dbReference type="ARBA" id="ARBA00023214"/>
    </source>
</evidence>
<feature type="transmembrane region" description="Helical" evidence="10">
    <location>
        <begin position="236"/>
        <end position="257"/>
    </location>
</feature>
<dbReference type="CDD" id="cd00400">
    <property type="entry name" value="Voltage_gated_ClC"/>
    <property type="match status" value="1"/>
</dbReference>
<dbReference type="GO" id="GO:0006813">
    <property type="term" value="P:potassium ion transport"/>
    <property type="evidence" value="ECO:0007669"/>
    <property type="project" value="InterPro"/>
</dbReference>
<evidence type="ECO:0000256" key="6">
    <source>
        <dbReference type="ARBA" id="ARBA00023136"/>
    </source>
</evidence>
<feature type="transmembrane region" description="Helical" evidence="10">
    <location>
        <begin position="360"/>
        <end position="385"/>
    </location>
</feature>
<reference evidence="12 15" key="2">
    <citation type="submission" date="2019-02" db="EMBL/GenBank/DDBJ databases">
        <title>Complete genome sequence of Desulfobacter hydrogenophilus AcRS1.</title>
        <authorList>
            <person name="Marietou A."/>
            <person name="Lund M.B."/>
            <person name="Marshall I.P.G."/>
            <person name="Schreiber L."/>
            <person name="Jorgensen B."/>
        </authorList>
    </citation>
    <scope>NUCLEOTIDE SEQUENCE [LARGE SCALE GENOMIC DNA]</scope>
    <source>
        <strain evidence="12 15">AcRS1</strain>
    </source>
</reference>
<evidence type="ECO:0000313" key="13">
    <source>
        <dbReference type="EMBL" id="RAM01205.1"/>
    </source>
</evidence>
<evidence type="ECO:0000256" key="5">
    <source>
        <dbReference type="ARBA" id="ARBA00023065"/>
    </source>
</evidence>
<feature type="transmembrane region" description="Helical" evidence="10">
    <location>
        <begin position="7"/>
        <end position="28"/>
    </location>
</feature>
<dbReference type="PRINTS" id="PR00762">
    <property type="entry name" value="CLCHANNEL"/>
</dbReference>
<proteinExistence type="predicted"/>
<keyword evidence="4 10" id="KW-1133">Transmembrane helix</keyword>
<evidence type="ECO:0000313" key="12">
    <source>
        <dbReference type="EMBL" id="QBH12282.1"/>
    </source>
</evidence>
<protein>
    <submittedName>
        <fullName evidence="13">Chloride channel protein</fullName>
    </submittedName>
</protein>
<feature type="domain" description="RCK C-terminal" evidence="11">
    <location>
        <begin position="470"/>
        <end position="555"/>
    </location>
</feature>
<keyword evidence="9" id="KW-0407">Ion channel</keyword>
<dbReference type="InterPro" id="IPR001807">
    <property type="entry name" value="ClC"/>
</dbReference>
<feature type="transmembrane region" description="Helical" evidence="10">
    <location>
        <begin position="336"/>
        <end position="353"/>
    </location>
</feature>
<reference evidence="13 14" key="1">
    <citation type="submission" date="2018-06" db="EMBL/GenBank/DDBJ databases">
        <title>Complete Genome Sequence of Desulfobacter hydrogenophilus (DSM3380).</title>
        <authorList>
            <person name="Marietou A."/>
            <person name="Schreiber L."/>
            <person name="Marshall I."/>
            <person name="Jorgensen B."/>
        </authorList>
    </citation>
    <scope>NUCLEOTIDE SEQUENCE [LARGE SCALE GENOMIC DNA]</scope>
    <source>
        <strain evidence="13 14">DSM 3380</strain>
    </source>
</reference>
<evidence type="ECO:0000313" key="15">
    <source>
        <dbReference type="Proteomes" id="UP000293902"/>
    </source>
</evidence>
<evidence type="ECO:0000313" key="14">
    <source>
        <dbReference type="Proteomes" id="UP000248798"/>
    </source>
</evidence>
<feature type="transmembrane region" description="Helical" evidence="10">
    <location>
        <begin position="277"/>
        <end position="300"/>
    </location>
</feature>
<name>A0A328FDU0_9BACT</name>
<dbReference type="SUPFAM" id="SSF81340">
    <property type="entry name" value="Clc chloride channel"/>
    <property type="match status" value="1"/>
</dbReference>
<evidence type="ECO:0000259" key="11">
    <source>
        <dbReference type="PROSITE" id="PS51202"/>
    </source>
</evidence>
<dbReference type="GO" id="GO:0005254">
    <property type="term" value="F:chloride channel activity"/>
    <property type="evidence" value="ECO:0007669"/>
    <property type="project" value="UniProtKB-KW"/>
</dbReference>
<dbReference type="AlphaFoldDB" id="A0A328FDU0"/>
<feature type="transmembrane region" description="Helical" evidence="10">
    <location>
        <begin position="312"/>
        <end position="330"/>
    </location>
</feature>
<dbReference type="Gene3D" id="3.30.70.1450">
    <property type="entry name" value="Regulator of K+ conductance, C-terminal domain"/>
    <property type="match status" value="1"/>
</dbReference>
<sequence>MKQKRLILDVFILGIVGALSAQAFMFLLRICQSFFLSGLAGYHPPGLPEEGGVLLQVIGPHGLWLIPLATTLGGLISGVLVYSLAPEAEGHGTDSAVKAFHRAGGYIRGRIPGLKMLTSAITIGSGGAAGREGPTALISAGIGSIYAGFGHRSDEERRILVLTGMAAGLSAIFRSPIGAALFVIEVLYSDMEFEASALLYTILASVTAYVLNGVMVGWEPLFRFPAGFGFPGLADYGWYIILGLISGLVAAVLPVLFYGLRDGFRRLPILDHFKPAIGGLGVGLLAMGLPQVLGGGYGWIQEAMDGSLTTSLLLLLVFGKMIAFCLTISSGGSGGVFAPGLYIGAMVGGLLAQQFQLPPAGFVVVGMVAVFGGVARVPIASLIMVTEMTGGYHLLAAAALSVSLSYVVQVSLTSRLKFKYNSLYEAQVPRRSDSPAHHAELLQIALNLMNQQRIAIPSVNGHLNLLKLLSSGIPVDLPECKQLVIVTMNPQSPWIGRSVKAGEFAEEEQDAEIIAILRQEHMRLPSSDTILQSGDQLLLIVSSPAWKRLSQILAPEPSHKNEGIH</sequence>
<dbReference type="OrthoDB" id="9767361at2"/>
<keyword evidence="2" id="KW-0813">Transport</keyword>
<accession>A0A328FDU0</accession>
<dbReference type="PANTHER" id="PTHR43427:SF6">
    <property type="entry name" value="CHLORIDE CHANNEL PROTEIN CLC-E"/>
    <property type="match status" value="1"/>
</dbReference>
<dbReference type="EMBL" id="CP036313">
    <property type="protein sequence ID" value="QBH12282.1"/>
    <property type="molecule type" value="Genomic_DNA"/>
</dbReference>
<dbReference type="InterPro" id="IPR036721">
    <property type="entry name" value="RCK_C_sf"/>
</dbReference>
<gene>
    <name evidence="13" type="ORF">DO021_14810</name>
    <name evidence="12" type="ORF">EYB58_04710</name>
</gene>
<dbReference type="Pfam" id="PF00654">
    <property type="entry name" value="Voltage_CLC"/>
    <property type="match status" value="1"/>
</dbReference>
<keyword evidence="15" id="KW-1185">Reference proteome</keyword>
<evidence type="ECO:0000256" key="1">
    <source>
        <dbReference type="ARBA" id="ARBA00004141"/>
    </source>
</evidence>
<dbReference type="SUPFAM" id="SSF116726">
    <property type="entry name" value="TrkA C-terminal domain-like"/>
    <property type="match status" value="1"/>
</dbReference>